<keyword evidence="1" id="KW-1133">Transmembrane helix</keyword>
<accession>A0A0D0QFN6</accession>
<gene>
    <name evidence="2" type="ORF">Wenmar_01403</name>
</gene>
<dbReference type="RefSeq" id="WP_254657712.1">
    <property type="nucleotide sequence ID" value="NZ_KN848372.1"/>
</dbReference>
<sequence>MEALAQAVLLVFTILLAWKVFGRVESAYASGESTFDLRLPVWPLIAGIWAGLAAAVLTTAAGLVVLLTGGRLEGLAPQDDVHE</sequence>
<comment type="caution">
    <text evidence="2">The sequence shown here is derived from an EMBL/GenBank/DDBJ whole genome shotgun (WGS) entry which is preliminary data.</text>
</comment>
<dbReference type="AlphaFoldDB" id="A0A0D0QFN6"/>
<reference evidence="2 3" key="1">
    <citation type="submission" date="2013-01" db="EMBL/GenBank/DDBJ databases">
        <authorList>
            <person name="Fiebig A."/>
            <person name="Goeker M."/>
            <person name="Klenk H.-P.P."/>
        </authorList>
    </citation>
    <scope>NUCLEOTIDE SEQUENCE [LARGE SCALE GENOMIC DNA]</scope>
    <source>
        <strain evidence="2 3">DSM 24838</strain>
    </source>
</reference>
<dbReference type="STRING" id="1123501.Wenmar_01403"/>
<keyword evidence="1" id="KW-0472">Membrane</keyword>
<dbReference type="EMBL" id="AONG01000008">
    <property type="protein sequence ID" value="KIQ69833.1"/>
    <property type="molecule type" value="Genomic_DNA"/>
</dbReference>
<keyword evidence="1" id="KW-0812">Transmembrane</keyword>
<feature type="transmembrane region" description="Helical" evidence="1">
    <location>
        <begin position="46"/>
        <end position="67"/>
    </location>
</feature>
<proteinExistence type="predicted"/>
<evidence type="ECO:0000313" key="3">
    <source>
        <dbReference type="Proteomes" id="UP000035100"/>
    </source>
</evidence>
<dbReference type="eggNOG" id="COG3090">
    <property type="taxonomic scope" value="Bacteria"/>
</dbReference>
<name>A0A0D0QFN6_9RHOB</name>
<evidence type="ECO:0000313" key="2">
    <source>
        <dbReference type="EMBL" id="KIQ69833.1"/>
    </source>
</evidence>
<evidence type="ECO:0000256" key="1">
    <source>
        <dbReference type="SAM" id="Phobius"/>
    </source>
</evidence>
<protein>
    <submittedName>
        <fullName evidence="2">Uncharacterized protein</fullName>
    </submittedName>
</protein>
<organism evidence="2 3">
    <name type="scientific">Wenxinia marina DSM 24838</name>
    <dbReference type="NCBI Taxonomy" id="1123501"/>
    <lineage>
        <taxon>Bacteria</taxon>
        <taxon>Pseudomonadati</taxon>
        <taxon>Pseudomonadota</taxon>
        <taxon>Alphaproteobacteria</taxon>
        <taxon>Rhodobacterales</taxon>
        <taxon>Roseobacteraceae</taxon>
        <taxon>Wenxinia</taxon>
    </lineage>
</organism>
<keyword evidence="3" id="KW-1185">Reference proteome</keyword>
<dbReference type="Proteomes" id="UP000035100">
    <property type="component" value="Unassembled WGS sequence"/>
</dbReference>